<dbReference type="Proteomes" id="UP000054567">
    <property type="component" value="Unassembled WGS sequence"/>
</dbReference>
<evidence type="ECO:0000313" key="2">
    <source>
        <dbReference type="Proteomes" id="UP000054567"/>
    </source>
</evidence>
<reference evidence="1 2" key="1">
    <citation type="submission" date="2007-06" db="EMBL/GenBank/DDBJ databases">
        <title>The Genome Sequence of Coccidioides posadasii RMSCC_3488.</title>
        <authorList>
            <consortium name="Coccidioides Genome Resources Consortium"/>
            <consortium name="The Broad Institute Genome Sequencing Platform"/>
            <person name="Henn M.R."/>
            <person name="Sykes S."/>
            <person name="Young S."/>
            <person name="Jaffe D."/>
            <person name="Berlin A."/>
            <person name="Alvarez P."/>
            <person name="Butler J."/>
            <person name="Gnerre S."/>
            <person name="Grabherr M."/>
            <person name="Mauceli E."/>
            <person name="Brockman W."/>
            <person name="Kodira C."/>
            <person name="Alvarado L."/>
            <person name="Zeng Q."/>
            <person name="Crawford M."/>
            <person name="Antoine C."/>
            <person name="Devon K."/>
            <person name="Galgiani J."/>
            <person name="Orsborn K."/>
            <person name="Lewis M.L."/>
            <person name="Nusbaum C."/>
            <person name="Galagan J."/>
            <person name="Birren B."/>
        </authorList>
    </citation>
    <scope>NUCLEOTIDE SEQUENCE [LARGE SCALE GENOMIC DNA]</scope>
    <source>
        <strain evidence="1 2">RMSCC 3488</strain>
    </source>
</reference>
<protein>
    <submittedName>
        <fullName evidence="1">Uncharacterized protein</fullName>
    </submittedName>
</protein>
<gene>
    <name evidence="1" type="ORF">CPAG_08863</name>
</gene>
<proteinExistence type="predicted"/>
<evidence type="ECO:0000313" key="1">
    <source>
        <dbReference type="EMBL" id="KMM72569.1"/>
    </source>
</evidence>
<organism evidence="1 2">
    <name type="scientific">Coccidioides posadasii RMSCC 3488</name>
    <dbReference type="NCBI Taxonomy" id="454284"/>
    <lineage>
        <taxon>Eukaryota</taxon>
        <taxon>Fungi</taxon>
        <taxon>Dikarya</taxon>
        <taxon>Ascomycota</taxon>
        <taxon>Pezizomycotina</taxon>
        <taxon>Eurotiomycetes</taxon>
        <taxon>Eurotiomycetidae</taxon>
        <taxon>Onygenales</taxon>
        <taxon>Onygenaceae</taxon>
        <taxon>Coccidioides</taxon>
    </lineage>
</organism>
<reference evidence="2" key="3">
    <citation type="journal article" date="2010" name="Genome Res.">
        <title>Population genomic sequencing of Coccidioides fungi reveals recent hybridization and transposon control.</title>
        <authorList>
            <person name="Neafsey D.E."/>
            <person name="Barker B.M."/>
            <person name="Sharpton T.J."/>
            <person name="Stajich J.E."/>
            <person name="Park D.J."/>
            <person name="Whiston E."/>
            <person name="Hung C.-Y."/>
            <person name="McMahan C."/>
            <person name="White J."/>
            <person name="Sykes S."/>
            <person name="Heiman D."/>
            <person name="Young S."/>
            <person name="Zeng Q."/>
            <person name="Abouelleil A."/>
            <person name="Aftuck L."/>
            <person name="Bessette D."/>
            <person name="Brown A."/>
            <person name="FitzGerald M."/>
            <person name="Lui A."/>
            <person name="Macdonald J.P."/>
            <person name="Priest M."/>
            <person name="Orbach M.J."/>
            <person name="Galgiani J.N."/>
            <person name="Kirkland T.N."/>
            <person name="Cole G.T."/>
            <person name="Birren B.W."/>
            <person name="Henn M.R."/>
            <person name="Taylor J.W."/>
            <person name="Rounsley S.D."/>
        </authorList>
    </citation>
    <scope>NUCLEOTIDE SEQUENCE [LARGE SCALE GENOMIC DNA]</scope>
    <source>
        <strain evidence="2">RMSCC 3488</strain>
    </source>
</reference>
<dbReference type="VEuPathDB" id="FungiDB:CPAG_08863"/>
<dbReference type="AlphaFoldDB" id="A0A0J6FTY1"/>
<sequence length="212" mass="23524">MDGSSLQRHTQNFMRSRSFSYGCREPATSSRFASYLHEQASLKVEGTRSWAVIRGARKSALIYVARHPIPDARARVSGSNAVSAPTPGNASLHALGKTCKSTVPHIPACTSDIGNAITTNKEANCEWRHHHDCDRRREKPTKQKVRKATDVWRMHRANLDAGMDLTKLANGDDPCRPSMVDEVFLSSWRFGAAPRPLGVRSSRKQLSQAEQS</sequence>
<reference evidence="2" key="2">
    <citation type="journal article" date="2009" name="Genome Res.">
        <title>Comparative genomic analyses of the human fungal pathogens Coccidioides and their relatives.</title>
        <authorList>
            <person name="Sharpton T.J."/>
            <person name="Stajich J.E."/>
            <person name="Rounsley S.D."/>
            <person name="Gardner M.J."/>
            <person name="Wortman J.R."/>
            <person name="Jordar V.S."/>
            <person name="Maiti R."/>
            <person name="Kodira C.D."/>
            <person name="Neafsey D.E."/>
            <person name="Zeng Q."/>
            <person name="Hung C.-Y."/>
            <person name="McMahan C."/>
            <person name="Muszewska A."/>
            <person name="Grynberg M."/>
            <person name="Mandel M.A."/>
            <person name="Kellner E.M."/>
            <person name="Barker B.M."/>
            <person name="Galgiani J.N."/>
            <person name="Orbach M.J."/>
            <person name="Kirkland T.N."/>
            <person name="Cole G.T."/>
            <person name="Henn M.R."/>
            <person name="Birren B.W."/>
            <person name="Taylor J.W."/>
        </authorList>
    </citation>
    <scope>NUCLEOTIDE SEQUENCE [LARGE SCALE GENOMIC DNA]</scope>
    <source>
        <strain evidence="2">RMSCC 3488</strain>
    </source>
</reference>
<dbReference type="EMBL" id="DS268114">
    <property type="protein sequence ID" value="KMM72569.1"/>
    <property type="molecule type" value="Genomic_DNA"/>
</dbReference>
<name>A0A0J6FTY1_COCPO</name>
<accession>A0A0J6FTY1</accession>